<feature type="region of interest" description="Disordered" evidence="1">
    <location>
        <begin position="124"/>
        <end position="157"/>
    </location>
</feature>
<feature type="region of interest" description="Disordered" evidence="1">
    <location>
        <begin position="442"/>
        <end position="478"/>
    </location>
</feature>
<dbReference type="Proteomes" id="UP000320762">
    <property type="component" value="Unassembled WGS sequence"/>
</dbReference>
<dbReference type="AlphaFoldDB" id="A0A550C2V5"/>
<evidence type="ECO:0000313" key="3">
    <source>
        <dbReference type="Proteomes" id="UP000320762"/>
    </source>
</evidence>
<evidence type="ECO:0000256" key="1">
    <source>
        <dbReference type="SAM" id="MobiDB-lite"/>
    </source>
</evidence>
<reference evidence="2 3" key="1">
    <citation type="journal article" date="2019" name="New Phytol.">
        <title>Comparative genomics reveals unique wood-decay strategies and fruiting body development in the Schizophyllaceae.</title>
        <authorList>
            <person name="Almasi E."/>
            <person name="Sahu N."/>
            <person name="Krizsan K."/>
            <person name="Balint B."/>
            <person name="Kovacs G.M."/>
            <person name="Kiss B."/>
            <person name="Cseklye J."/>
            <person name="Drula E."/>
            <person name="Henrissat B."/>
            <person name="Nagy I."/>
            <person name="Chovatia M."/>
            <person name="Adam C."/>
            <person name="LaButti K."/>
            <person name="Lipzen A."/>
            <person name="Riley R."/>
            <person name="Grigoriev I.V."/>
            <person name="Nagy L.G."/>
        </authorList>
    </citation>
    <scope>NUCLEOTIDE SEQUENCE [LARGE SCALE GENOMIC DNA]</scope>
    <source>
        <strain evidence="2 3">NL-1724</strain>
    </source>
</reference>
<organism evidence="2 3">
    <name type="scientific">Schizophyllum amplum</name>
    <dbReference type="NCBI Taxonomy" id="97359"/>
    <lineage>
        <taxon>Eukaryota</taxon>
        <taxon>Fungi</taxon>
        <taxon>Dikarya</taxon>
        <taxon>Basidiomycota</taxon>
        <taxon>Agaricomycotina</taxon>
        <taxon>Agaricomycetes</taxon>
        <taxon>Agaricomycetidae</taxon>
        <taxon>Agaricales</taxon>
        <taxon>Schizophyllaceae</taxon>
        <taxon>Schizophyllum</taxon>
    </lineage>
</organism>
<gene>
    <name evidence="2" type="ORF">BD626DRAFT_572975</name>
</gene>
<dbReference type="EMBL" id="VDMD01000030">
    <property type="protein sequence ID" value="TRM59142.1"/>
    <property type="molecule type" value="Genomic_DNA"/>
</dbReference>
<feature type="region of interest" description="Disordered" evidence="1">
    <location>
        <begin position="276"/>
        <end position="387"/>
    </location>
</feature>
<protein>
    <submittedName>
        <fullName evidence="2">Uncharacterized protein</fullName>
    </submittedName>
</protein>
<feature type="compositionally biased region" description="Polar residues" evidence="1">
    <location>
        <begin position="578"/>
        <end position="589"/>
    </location>
</feature>
<feature type="region of interest" description="Disordered" evidence="1">
    <location>
        <begin position="557"/>
        <end position="636"/>
    </location>
</feature>
<accession>A0A550C2V5</accession>
<feature type="compositionally biased region" description="Low complexity" evidence="1">
    <location>
        <begin position="557"/>
        <end position="573"/>
    </location>
</feature>
<feature type="compositionally biased region" description="Basic and acidic residues" evidence="1">
    <location>
        <begin position="90"/>
        <end position="101"/>
    </location>
</feature>
<proteinExistence type="predicted"/>
<sequence>MQIVFEHKKATRTPYNLSRPKHSLQQPFNYGGFEHHLSPRWARPSPSSHPASARPFGHFKSNVSSTNGGNSFSSNDQDNENASTTTATDASRDKGKNRETYEFNDEVDSSLCLTSDTAQVQLFTEPPKSATPITRSLPLAAPRKQTTDSPSIDAPIPRQPLVDLHATADGSYSSGGPAACSLTSPTAPTVLKPVLHVPLSVAKTSASSSSANSNPLPNVQARVDRFVESSNSEQEQVPNPLDTRFIDALENALSEIKAYEREQAGRENMQNTQLGLAYPENTPDHHPSAPSSNVLGHEKATEDTPPPSTCNAPQPKPATRKECKRRRSFDLTDANGARLQGQQATQQQRQKRQRQIVPLSGLQQDQDQQLRLPTPASVCPTTQHQPAMTRYQSRAATKPAATNWAQSSTQEHLRYDAPASHSNGSSMSQHAESVHLCAPVAHQPTSGPSLQAVASCGDHRAHPGLPKASLSSETPPAGLYQWDSQRQIYVPVNPLVLQQQVPRQPSVPDQRLYATSYASGTQNAAPGSSDYSGSYAAPGSSTRGGYYAVGGYAAGNSSTAPSSATAASAQHSAVHQRPSMQHANVTTAIPSAHSYGGALRNSTAPQPPATAYDGGTRPDGQSQGAPAQGYHNAAPQHPSAVVGSLYAPPAAGPSTQCHAGGQYHVFHAPSHSLPVAGPSTASTAAVIALAPAPVAAQNSNRKRCIWKHAYLNGSACPYLFDLSPGQDVQRQIKDHFAFERAMWVTGTQTYPCLFGDCLGHKKVKDVTLRKYILQHITGLALPNAPDAY</sequence>
<feature type="compositionally biased region" description="Low complexity" evidence="1">
    <location>
        <begin position="338"/>
        <end position="348"/>
    </location>
</feature>
<name>A0A550C2V5_9AGAR</name>
<feature type="compositionally biased region" description="Low complexity" evidence="1">
    <location>
        <begin position="39"/>
        <end position="75"/>
    </location>
</feature>
<feature type="region of interest" description="Disordered" evidence="1">
    <location>
        <begin position="39"/>
        <end position="102"/>
    </location>
</feature>
<keyword evidence="3" id="KW-1185">Reference proteome</keyword>
<comment type="caution">
    <text evidence="2">The sequence shown here is derived from an EMBL/GenBank/DDBJ whole genome shotgun (WGS) entry which is preliminary data.</text>
</comment>
<evidence type="ECO:0000313" key="2">
    <source>
        <dbReference type="EMBL" id="TRM59142.1"/>
    </source>
</evidence>